<comment type="caution">
    <text evidence="1">The sequence shown here is derived from an EMBL/GenBank/DDBJ whole genome shotgun (WGS) entry which is preliminary data.</text>
</comment>
<organism evidence="1 2">
    <name type="scientific">Parelaphostrongylus tenuis</name>
    <name type="common">Meningeal worm</name>
    <dbReference type="NCBI Taxonomy" id="148309"/>
    <lineage>
        <taxon>Eukaryota</taxon>
        <taxon>Metazoa</taxon>
        <taxon>Ecdysozoa</taxon>
        <taxon>Nematoda</taxon>
        <taxon>Chromadorea</taxon>
        <taxon>Rhabditida</taxon>
        <taxon>Rhabditina</taxon>
        <taxon>Rhabditomorpha</taxon>
        <taxon>Strongyloidea</taxon>
        <taxon>Metastrongylidae</taxon>
        <taxon>Parelaphostrongylus</taxon>
    </lineage>
</organism>
<dbReference type="EMBL" id="JAHQIW010000495">
    <property type="protein sequence ID" value="KAJ1348395.1"/>
    <property type="molecule type" value="Genomic_DNA"/>
</dbReference>
<dbReference type="AlphaFoldDB" id="A0AAD5LZJ4"/>
<sequence length="117" mass="12998">MGTMYSPERGLKEMYHTTLRQFPVPPPLQSEQLCDHTTLVREVLPTTLIMKDMHTAEGTTSFTEGEPRLIASLKLNPNLTGEAYLVNTLINDLSEALSLFTPASFVSNIPLFTKTSV</sequence>
<evidence type="ECO:0000313" key="2">
    <source>
        <dbReference type="Proteomes" id="UP001196413"/>
    </source>
</evidence>
<gene>
    <name evidence="1" type="ORF">KIN20_003690</name>
</gene>
<proteinExistence type="predicted"/>
<keyword evidence="2" id="KW-1185">Reference proteome</keyword>
<accession>A0AAD5LZJ4</accession>
<dbReference type="Proteomes" id="UP001196413">
    <property type="component" value="Unassembled WGS sequence"/>
</dbReference>
<reference evidence="1" key="1">
    <citation type="submission" date="2021-06" db="EMBL/GenBank/DDBJ databases">
        <title>Parelaphostrongylus tenuis whole genome reference sequence.</title>
        <authorList>
            <person name="Garwood T.J."/>
            <person name="Larsen P.A."/>
            <person name="Fountain-Jones N.M."/>
            <person name="Garbe J.R."/>
            <person name="Macchietto M.G."/>
            <person name="Kania S.A."/>
            <person name="Gerhold R.W."/>
            <person name="Richards J.E."/>
            <person name="Wolf T.M."/>
        </authorList>
    </citation>
    <scope>NUCLEOTIDE SEQUENCE</scope>
    <source>
        <strain evidence="1">MNPRO001-30</strain>
        <tissue evidence="1">Meninges</tissue>
    </source>
</reference>
<evidence type="ECO:0000313" key="1">
    <source>
        <dbReference type="EMBL" id="KAJ1348395.1"/>
    </source>
</evidence>
<protein>
    <submittedName>
        <fullName evidence="1">Uncharacterized protein</fullName>
    </submittedName>
</protein>
<name>A0AAD5LZJ4_PARTN</name>